<dbReference type="InterPro" id="IPR015995">
    <property type="entry name" value="MlrC_N"/>
</dbReference>
<keyword evidence="1" id="KW-0482">Metalloprotease</keyword>
<reference evidence="4 5" key="1">
    <citation type="submission" date="2017-03" db="EMBL/GenBank/DDBJ databases">
        <title>Foreign affairs: Plasmid Transfer between Roseobacters and Rhizobia.</title>
        <authorList>
            <person name="Bartling P."/>
            <person name="Bunk B."/>
            <person name="Overmann J."/>
            <person name="Brinkmann H."/>
            <person name="Petersen J."/>
        </authorList>
    </citation>
    <scope>NUCLEOTIDE SEQUENCE [LARGE SCALE GENOMIC DNA]</scope>
    <source>
        <strain evidence="4 5">MACL11</strain>
    </source>
</reference>
<dbReference type="PIRSF" id="PIRSF012702">
    <property type="entry name" value="UCP012702"/>
    <property type="match status" value="1"/>
</dbReference>
<organism evidence="4 5">
    <name type="scientific">Martelella mediterranea DSM 17316</name>
    <dbReference type="NCBI Taxonomy" id="1122214"/>
    <lineage>
        <taxon>Bacteria</taxon>
        <taxon>Pseudomonadati</taxon>
        <taxon>Pseudomonadota</taxon>
        <taxon>Alphaproteobacteria</taxon>
        <taxon>Hyphomicrobiales</taxon>
        <taxon>Aurantimonadaceae</taxon>
        <taxon>Martelella</taxon>
    </lineage>
</organism>
<dbReference type="AlphaFoldDB" id="A0A1U9YX07"/>
<gene>
    <name evidence="4" type="ORF">Mame_00604</name>
</gene>
<evidence type="ECO:0000259" key="3">
    <source>
        <dbReference type="Pfam" id="PF07364"/>
    </source>
</evidence>
<dbReference type="InterPro" id="IPR009197">
    <property type="entry name" value="MlrC"/>
</dbReference>
<comment type="function">
    <text evidence="1">Involved in peptidolytic degradation of cyclic heptapeptide hepatotoxin microcystin (MC).</text>
</comment>
<dbReference type="GO" id="GO:0046872">
    <property type="term" value="F:metal ion binding"/>
    <property type="evidence" value="ECO:0007669"/>
    <property type="project" value="UniProtKB-KW"/>
</dbReference>
<feature type="domain" description="Microcystin LR degradation protein MlrC N-terminal" evidence="3">
    <location>
        <begin position="4"/>
        <end position="280"/>
    </location>
</feature>
<dbReference type="eggNOG" id="COG5476">
    <property type="taxonomic scope" value="Bacteria"/>
</dbReference>
<comment type="cofactor">
    <cofactor evidence="1">
        <name>Zn(2+)</name>
        <dbReference type="ChEBI" id="CHEBI:29105"/>
    </cofactor>
    <text evidence="1">Binds 1 zinc ion per subunit.</text>
</comment>
<dbReference type="Pfam" id="PF07171">
    <property type="entry name" value="MlrC_C"/>
    <property type="match status" value="1"/>
</dbReference>
<evidence type="ECO:0000259" key="2">
    <source>
        <dbReference type="Pfam" id="PF07171"/>
    </source>
</evidence>
<dbReference type="InterPro" id="IPR010799">
    <property type="entry name" value="MlrC_C"/>
</dbReference>
<dbReference type="STRING" id="1122214.Mame_00604"/>
<evidence type="ECO:0000256" key="1">
    <source>
        <dbReference type="PIRNR" id="PIRNR012702"/>
    </source>
</evidence>
<dbReference type="GO" id="GO:0008237">
    <property type="term" value="F:metallopeptidase activity"/>
    <property type="evidence" value="ECO:0007669"/>
    <property type="project" value="UniProtKB-KW"/>
</dbReference>
<keyword evidence="1" id="KW-0645">Protease</keyword>
<sequence>MTFRIAVGGIHTECSTGNPALMTAENFRVLKGDALPKADYFSFLHDAENVEILPLLHARAVPGGPVSADTYRAFKADFLKRLQASLPLDGLYLAMHGAMNVAGMDDAEADWISAAREVVGADYPIAVSYDLHGNVSQTIIDQIDIFAAYRTAPHIDVRETMVRAFSMLVKSLETGVRPGVIWAPVPVLLPGERTSTEDEPAASLYRKLPDIDTRDGIWDANLMVGYVWADEPRATACAVVTATDRAAAEKAAAEIALAYWDAREDFAFGPVTGPLSEMLEIAERADTKPVILADSGDNPTGGGVGDRADVLVALMEGGFEDALIAGIADRPAVEDCFAAGKGAVLDLFIGGTLDDRSPSATATARVIRLDDPAGPDERQAVVETGGITIVLSARRRPYHNIADFTQLGLDPKAFRLLVVKSGYLSPELAPIANPNLMALTDGAVNQDIEALPNHRRRGPCYPFQRDFAYAPEPRPSKRWKAAHDGGE</sequence>
<keyword evidence="1" id="KW-0479">Metal-binding</keyword>
<dbReference type="Proteomes" id="UP000191135">
    <property type="component" value="Chromosome"/>
</dbReference>
<dbReference type="GO" id="GO:0006508">
    <property type="term" value="P:proteolysis"/>
    <property type="evidence" value="ECO:0007669"/>
    <property type="project" value="UniProtKB-KW"/>
</dbReference>
<dbReference type="RefSeq" id="WP_018065666.1">
    <property type="nucleotide sequence ID" value="NZ_AQWH01000015.1"/>
</dbReference>
<keyword evidence="1" id="KW-0378">Hydrolase</keyword>
<name>A0A1U9YX07_9HYPH</name>
<accession>A0A1U9YX07</accession>
<evidence type="ECO:0000313" key="5">
    <source>
        <dbReference type="Proteomes" id="UP000191135"/>
    </source>
</evidence>
<proteinExistence type="inferred from homology"/>
<dbReference type="Pfam" id="PF07364">
    <property type="entry name" value="DUF1485"/>
    <property type="match status" value="1"/>
</dbReference>
<dbReference type="OrthoDB" id="9782658at2"/>
<comment type="similarity">
    <text evidence="1">Belongs to the peptidase M81 family.</text>
</comment>
<feature type="domain" description="Microcystin LR degradation protein MlrC C-terminal" evidence="2">
    <location>
        <begin position="292"/>
        <end position="455"/>
    </location>
</feature>
<dbReference type="KEGG" id="mmed:Mame_00604"/>
<protein>
    <recommendedName>
        <fullName evidence="1">Microcystinase C</fullName>
        <shortName evidence="1">MlrC</shortName>
    </recommendedName>
</protein>
<dbReference type="EMBL" id="CP020330">
    <property type="protein sequence ID" value="AQZ49981.1"/>
    <property type="molecule type" value="Genomic_DNA"/>
</dbReference>
<keyword evidence="5" id="KW-1185">Reference proteome</keyword>
<evidence type="ECO:0000313" key="4">
    <source>
        <dbReference type="EMBL" id="AQZ49981.1"/>
    </source>
</evidence>